<dbReference type="PANTHER" id="PTHR31313:SF81">
    <property type="entry name" value="TY1 ENHANCER ACTIVATOR"/>
    <property type="match status" value="1"/>
</dbReference>
<keyword evidence="6" id="KW-0804">Transcription</keyword>
<dbReference type="AlphaFoldDB" id="A0A8H7IUZ6"/>
<dbReference type="CDD" id="cd00067">
    <property type="entry name" value="GAL4"/>
    <property type="match status" value="1"/>
</dbReference>
<dbReference type="GO" id="GO:0008270">
    <property type="term" value="F:zinc ion binding"/>
    <property type="evidence" value="ECO:0007669"/>
    <property type="project" value="InterPro"/>
</dbReference>
<evidence type="ECO:0000256" key="7">
    <source>
        <dbReference type="ARBA" id="ARBA00023242"/>
    </source>
</evidence>
<feature type="region of interest" description="Disordered" evidence="8">
    <location>
        <begin position="108"/>
        <end position="200"/>
    </location>
</feature>
<protein>
    <recommendedName>
        <fullName evidence="9">Zn(2)-C6 fungal-type domain-containing protein</fullName>
    </recommendedName>
</protein>
<keyword evidence="4" id="KW-0805">Transcription regulation</keyword>
<dbReference type="InterPro" id="IPR001138">
    <property type="entry name" value="Zn2Cys6_DnaBD"/>
</dbReference>
<evidence type="ECO:0000313" key="11">
    <source>
        <dbReference type="Proteomes" id="UP000651452"/>
    </source>
</evidence>
<dbReference type="GO" id="GO:0005634">
    <property type="term" value="C:nucleus"/>
    <property type="evidence" value="ECO:0007669"/>
    <property type="project" value="UniProtKB-SubCell"/>
</dbReference>
<dbReference type="PROSITE" id="PS00463">
    <property type="entry name" value="ZN2_CY6_FUNGAL_1"/>
    <property type="match status" value="1"/>
</dbReference>
<keyword evidence="11" id="KW-1185">Reference proteome</keyword>
<comment type="subcellular location">
    <subcellularLocation>
        <location evidence="1">Nucleus</location>
    </subcellularLocation>
</comment>
<reference evidence="10" key="2">
    <citation type="submission" date="2020-09" db="EMBL/GenBank/DDBJ databases">
        <title>Reference genome assembly for Australian Ascochyta lentis isolate Al4.</title>
        <authorList>
            <person name="Lee R.C."/>
            <person name="Farfan-Caceres L.M."/>
            <person name="Debler J.W."/>
            <person name="Williams A.H."/>
            <person name="Henares B.M."/>
        </authorList>
    </citation>
    <scope>NUCLEOTIDE SEQUENCE</scope>
    <source>
        <strain evidence="10">Al4</strain>
    </source>
</reference>
<feature type="region of interest" description="Disordered" evidence="8">
    <location>
        <begin position="1"/>
        <end position="39"/>
    </location>
</feature>
<keyword evidence="3" id="KW-0862">Zinc</keyword>
<feature type="domain" description="Zn(2)-C6 fungal-type" evidence="9">
    <location>
        <begin position="44"/>
        <end position="76"/>
    </location>
</feature>
<reference evidence="10" key="1">
    <citation type="submission" date="2018-12" db="EMBL/GenBank/DDBJ databases">
        <authorList>
            <person name="Syme R.A."/>
            <person name="Farfan-Caceres L."/>
            <person name="Lichtenzveig J."/>
        </authorList>
    </citation>
    <scope>NUCLEOTIDE SEQUENCE</scope>
    <source>
        <strain evidence="10">Al4</strain>
    </source>
</reference>
<organism evidence="10 11">
    <name type="scientific">Ascochyta lentis</name>
    <dbReference type="NCBI Taxonomy" id="205686"/>
    <lineage>
        <taxon>Eukaryota</taxon>
        <taxon>Fungi</taxon>
        <taxon>Dikarya</taxon>
        <taxon>Ascomycota</taxon>
        <taxon>Pezizomycotina</taxon>
        <taxon>Dothideomycetes</taxon>
        <taxon>Pleosporomycetidae</taxon>
        <taxon>Pleosporales</taxon>
        <taxon>Pleosporineae</taxon>
        <taxon>Didymellaceae</taxon>
        <taxon>Ascochyta</taxon>
    </lineage>
</organism>
<dbReference type="GO" id="GO:0003677">
    <property type="term" value="F:DNA binding"/>
    <property type="evidence" value="ECO:0007669"/>
    <property type="project" value="UniProtKB-KW"/>
</dbReference>
<dbReference type="Proteomes" id="UP000651452">
    <property type="component" value="Unassembled WGS sequence"/>
</dbReference>
<evidence type="ECO:0000256" key="5">
    <source>
        <dbReference type="ARBA" id="ARBA00023125"/>
    </source>
</evidence>
<gene>
    <name evidence="10" type="ORF">EKO04_011467</name>
</gene>
<dbReference type="EMBL" id="RZGK01000023">
    <property type="protein sequence ID" value="KAF9690536.1"/>
    <property type="molecule type" value="Genomic_DNA"/>
</dbReference>
<keyword evidence="2" id="KW-0479">Metal-binding</keyword>
<name>A0A8H7IUZ6_9PLEO</name>
<comment type="caution">
    <text evidence="10">The sequence shown here is derived from an EMBL/GenBank/DDBJ whole genome shotgun (WGS) entry which is preliminary data.</text>
</comment>
<sequence>METHARVGAVHNKQLTKIKEEQTSSDESQTKTEAKRRRHRASVACTSCRDRRIRCVVPTGKKACLQCERSSALCMIKDDDERRRPISRAYVHSLVERIALLEGLLQDQDMPIPPADHPPETRLSSHPSRRKSSSSSTIHSSATSVNISSSSSEPASSPCSSTLKDMDDYCSPNKRRLDPHSISNDYGRASKKPRNDSLVFPTDLKVEPPIDDTANFNVVSNELTTFATMPSYAKTFFWPTIDAYTGGGSTLEPKIQSRTGDCSVYSTWSYNANGLTSHLTDVISQEATHLKSGHDAMNTLREGHINLDFMPFDRDDWSS</sequence>
<dbReference type="Pfam" id="PF00172">
    <property type="entry name" value="Zn_clus"/>
    <property type="match status" value="1"/>
</dbReference>
<evidence type="ECO:0000256" key="3">
    <source>
        <dbReference type="ARBA" id="ARBA00022833"/>
    </source>
</evidence>
<evidence type="ECO:0000256" key="8">
    <source>
        <dbReference type="SAM" id="MobiDB-lite"/>
    </source>
</evidence>
<evidence type="ECO:0000256" key="2">
    <source>
        <dbReference type="ARBA" id="ARBA00022723"/>
    </source>
</evidence>
<evidence type="ECO:0000256" key="6">
    <source>
        <dbReference type="ARBA" id="ARBA00023163"/>
    </source>
</evidence>
<feature type="compositionally biased region" description="Low complexity" evidence="8">
    <location>
        <begin position="133"/>
        <end position="161"/>
    </location>
</feature>
<accession>A0A8H7IUZ6</accession>
<evidence type="ECO:0000256" key="1">
    <source>
        <dbReference type="ARBA" id="ARBA00004123"/>
    </source>
</evidence>
<evidence type="ECO:0000259" key="9">
    <source>
        <dbReference type="PROSITE" id="PS50048"/>
    </source>
</evidence>
<evidence type="ECO:0000256" key="4">
    <source>
        <dbReference type="ARBA" id="ARBA00023015"/>
    </source>
</evidence>
<proteinExistence type="predicted"/>
<dbReference type="SUPFAM" id="SSF57701">
    <property type="entry name" value="Zn2/Cys6 DNA-binding domain"/>
    <property type="match status" value="1"/>
</dbReference>
<feature type="compositionally biased region" description="Basic and acidic residues" evidence="8">
    <location>
        <begin position="17"/>
        <end position="33"/>
    </location>
</feature>
<dbReference type="OrthoDB" id="2154091at2759"/>
<dbReference type="Gene3D" id="4.10.240.10">
    <property type="entry name" value="Zn(2)-C6 fungal-type DNA-binding domain"/>
    <property type="match status" value="1"/>
</dbReference>
<evidence type="ECO:0000313" key="10">
    <source>
        <dbReference type="EMBL" id="KAF9690536.1"/>
    </source>
</evidence>
<dbReference type="SMART" id="SM00066">
    <property type="entry name" value="GAL4"/>
    <property type="match status" value="1"/>
</dbReference>
<dbReference type="PROSITE" id="PS50048">
    <property type="entry name" value="ZN2_CY6_FUNGAL_2"/>
    <property type="match status" value="1"/>
</dbReference>
<dbReference type="InterPro" id="IPR051615">
    <property type="entry name" value="Transcr_Regulatory_Elem"/>
</dbReference>
<keyword evidence="7" id="KW-0539">Nucleus</keyword>
<dbReference type="GO" id="GO:0000981">
    <property type="term" value="F:DNA-binding transcription factor activity, RNA polymerase II-specific"/>
    <property type="evidence" value="ECO:0007669"/>
    <property type="project" value="InterPro"/>
</dbReference>
<dbReference type="PANTHER" id="PTHR31313">
    <property type="entry name" value="TY1 ENHANCER ACTIVATOR"/>
    <property type="match status" value="1"/>
</dbReference>
<dbReference type="InterPro" id="IPR036864">
    <property type="entry name" value="Zn2-C6_fun-type_DNA-bd_sf"/>
</dbReference>
<keyword evidence="5" id="KW-0238">DNA-binding</keyword>